<organism evidence="1">
    <name type="scientific">Siphoviridae sp. ctR0j7</name>
    <dbReference type="NCBI Taxonomy" id="2823580"/>
    <lineage>
        <taxon>Viruses</taxon>
        <taxon>Duplodnaviria</taxon>
        <taxon>Heunggongvirae</taxon>
        <taxon>Uroviricota</taxon>
        <taxon>Caudoviricetes</taxon>
    </lineage>
</organism>
<accession>A0A8S5LI37</accession>
<reference evidence="1" key="1">
    <citation type="journal article" date="2021" name="Proc. Natl. Acad. Sci. U.S.A.">
        <title>A Catalog of Tens of Thousands of Viruses from Human Metagenomes Reveals Hidden Associations with Chronic Diseases.</title>
        <authorList>
            <person name="Tisza M.J."/>
            <person name="Buck C.B."/>
        </authorList>
    </citation>
    <scope>NUCLEOTIDE SEQUENCE</scope>
    <source>
        <strain evidence="1">CtR0j7</strain>
    </source>
</reference>
<proteinExistence type="predicted"/>
<protein>
    <submittedName>
        <fullName evidence="1">Uncharacterized protein</fullName>
    </submittedName>
</protein>
<name>A0A8S5LI37_9CAUD</name>
<evidence type="ECO:0000313" key="1">
    <source>
        <dbReference type="EMBL" id="DAD69529.1"/>
    </source>
</evidence>
<dbReference type="EMBL" id="BK014722">
    <property type="protein sequence ID" value="DAD69529.1"/>
    <property type="molecule type" value="Genomic_DNA"/>
</dbReference>
<sequence>MLIRQAERTRGVVLRGLFSGKRTFGSSARGGGCACGRGVGARGGFVAQLWQ</sequence>